<sequence length="505" mass="53011">MKRISFLGCIMSLSLCAAAFLTPAVGHAQTAPSLPIVQADRAHSRSSQQIADEWAAAMPQTKWSSYADTDWYTADGTEFTLTAPEQFAGLAKLVNSGKNMKGITIKLGKNVDFAAHRFDEVIGMNNDNPFSGTFDGGNYTISGVKIFEPKGAFVGFFGQTNEAVIRNTVVRNATVVGSNTAGAFVSNVYNKGLVSNCHAYDCRVVTAPFETSFGGSSAGSVVGAMVDFSKMENCSATDMEIYCVGQSGAFISQAYNQCEVTNCFVEDSKLTADVGLIGGFVGANLAFFPGTQSTFTNCYALDVDLVLFDAGEQAIAGGFVGMAQANFTVKHCYASVEIEGGASTGAFAGLTGGESAVCIYEGCFYNSDKNGDMPGVGGGVEVATIVGMQEIAMRTAEMAATLNGAQNPAPWKYAADVNDGWPYLGDNAPVVTSVPATMDDALHITASQGQIVVAGMTAATDVQIYNMQGYRIYANSTAMADLRIEVAPGVYVVRAGRSIAKVAVY</sequence>
<evidence type="ECO:0000313" key="3">
    <source>
        <dbReference type="Proteomes" id="UP000245462"/>
    </source>
</evidence>
<keyword evidence="1" id="KW-0732">Signal</keyword>
<comment type="caution">
    <text evidence="2">The sequence shown here is derived from an EMBL/GenBank/DDBJ whole genome shotgun (WGS) entry which is preliminary data.</text>
</comment>
<name>A0A2U1F251_9PORP</name>
<gene>
    <name evidence="2" type="ORF">C7382_1238</name>
</gene>
<dbReference type="GeneID" id="94551504"/>
<dbReference type="OrthoDB" id="9776533at2"/>
<protein>
    <recommendedName>
        <fullName evidence="4">GLUG motif-containing protein</fullName>
    </recommendedName>
</protein>
<reference evidence="2 3" key="1">
    <citation type="submission" date="2018-04" db="EMBL/GenBank/DDBJ databases">
        <title>Genomic Encyclopedia of Type Strains, Phase IV (KMG-IV): sequencing the most valuable type-strain genomes for metagenomic binning, comparative biology and taxonomic classification.</title>
        <authorList>
            <person name="Goeker M."/>
        </authorList>
    </citation>
    <scope>NUCLEOTIDE SEQUENCE [LARGE SCALE GENOMIC DNA]</scope>
    <source>
        <strain evidence="2 3">DSM 28520</strain>
    </source>
</reference>
<dbReference type="SUPFAM" id="SSF51126">
    <property type="entry name" value="Pectin lyase-like"/>
    <property type="match status" value="1"/>
</dbReference>
<proteinExistence type="predicted"/>
<organism evidence="2 3">
    <name type="scientific">Porphyromonas loveana</name>
    <dbReference type="NCBI Taxonomy" id="1884669"/>
    <lineage>
        <taxon>Bacteria</taxon>
        <taxon>Pseudomonadati</taxon>
        <taxon>Bacteroidota</taxon>
        <taxon>Bacteroidia</taxon>
        <taxon>Bacteroidales</taxon>
        <taxon>Porphyromonadaceae</taxon>
        <taxon>Porphyromonas</taxon>
    </lineage>
</organism>
<feature type="chain" id="PRO_5015638134" description="GLUG motif-containing protein" evidence="1">
    <location>
        <begin position="29"/>
        <end position="505"/>
    </location>
</feature>
<feature type="signal peptide" evidence="1">
    <location>
        <begin position="1"/>
        <end position="28"/>
    </location>
</feature>
<evidence type="ECO:0000313" key="2">
    <source>
        <dbReference type="EMBL" id="PVZ06251.1"/>
    </source>
</evidence>
<dbReference type="RefSeq" id="WP_116680039.1">
    <property type="nucleotide sequence ID" value="NZ_QEKY01000023.1"/>
</dbReference>
<dbReference type="EMBL" id="QEKY01000023">
    <property type="protein sequence ID" value="PVZ06251.1"/>
    <property type="molecule type" value="Genomic_DNA"/>
</dbReference>
<evidence type="ECO:0000256" key="1">
    <source>
        <dbReference type="SAM" id="SignalP"/>
    </source>
</evidence>
<accession>A0A2U1F251</accession>
<dbReference type="AlphaFoldDB" id="A0A2U1F251"/>
<evidence type="ECO:0008006" key="4">
    <source>
        <dbReference type="Google" id="ProtNLM"/>
    </source>
</evidence>
<keyword evidence="3" id="KW-1185">Reference proteome</keyword>
<dbReference type="InterPro" id="IPR011050">
    <property type="entry name" value="Pectin_lyase_fold/virulence"/>
</dbReference>
<dbReference type="Proteomes" id="UP000245462">
    <property type="component" value="Unassembled WGS sequence"/>
</dbReference>
<dbReference type="Gene3D" id="2.160.20.110">
    <property type="match status" value="1"/>
</dbReference>